<dbReference type="EMBL" id="UINC01013936">
    <property type="protein sequence ID" value="SVA59807.1"/>
    <property type="molecule type" value="Genomic_DNA"/>
</dbReference>
<evidence type="ECO:0000313" key="3">
    <source>
        <dbReference type="EMBL" id="SVA59807.1"/>
    </source>
</evidence>
<feature type="compositionally biased region" description="Polar residues" evidence="1">
    <location>
        <begin position="35"/>
        <end position="44"/>
    </location>
</feature>
<feature type="transmembrane region" description="Helical" evidence="2">
    <location>
        <begin position="126"/>
        <end position="151"/>
    </location>
</feature>
<organism evidence="3">
    <name type="scientific">marine metagenome</name>
    <dbReference type="NCBI Taxonomy" id="408172"/>
    <lineage>
        <taxon>unclassified sequences</taxon>
        <taxon>metagenomes</taxon>
        <taxon>ecological metagenomes</taxon>
    </lineage>
</organism>
<sequence>MTLQSLDNKVIEEFGFIGALTKKIAERAKRVTSNVTKAASTNQKAWKPPASQKTKTDDSDSAFGIPGLDSILGPIKEFFENLISNMKSKIGGALNKIVNIKETIVDKLSGLFDPLVKKFEGPLQNIMIAGALLVFITILGQVIVPIFSYLMPVDCPKCSCPSCPPKLPTV</sequence>
<accession>A0A381X6I8</accession>
<protein>
    <submittedName>
        <fullName evidence="3">Uncharacterized protein</fullName>
    </submittedName>
</protein>
<keyword evidence="2" id="KW-0812">Transmembrane</keyword>
<proteinExistence type="predicted"/>
<evidence type="ECO:0000256" key="2">
    <source>
        <dbReference type="SAM" id="Phobius"/>
    </source>
</evidence>
<name>A0A381X6I8_9ZZZZ</name>
<reference evidence="3" key="1">
    <citation type="submission" date="2018-05" db="EMBL/GenBank/DDBJ databases">
        <authorList>
            <person name="Lanie J.A."/>
            <person name="Ng W.-L."/>
            <person name="Kazmierczak K.M."/>
            <person name="Andrzejewski T.M."/>
            <person name="Davidsen T.M."/>
            <person name="Wayne K.J."/>
            <person name="Tettelin H."/>
            <person name="Glass J.I."/>
            <person name="Rusch D."/>
            <person name="Podicherti R."/>
            <person name="Tsui H.-C.T."/>
            <person name="Winkler M.E."/>
        </authorList>
    </citation>
    <scope>NUCLEOTIDE SEQUENCE</scope>
</reference>
<gene>
    <name evidence="3" type="ORF">METZ01_LOCUS112661</name>
</gene>
<dbReference type="AlphaFoldDB" id="A0A381X6I8"/>
<evidence type="ECO:0000256" key="1">
    <source>
        <dbReference type="SAM" id="MobiDB-lite"/>
    </source>
</evidence>
<keyword evidence="2" id="KW-1133">Transmembrane helix</keyword>
<keyword evidence="2" id="KW-0472">Membrane</keyword>
<feature type="region of interest" description="Disordered" evidence="1">
    <location>
        <begin position="35"/>
        <end position="61"/>
    </location>
</feature>